<keyword evidence="2" id="KW-1185">Reference proteome</keyword>
<comment type="caution">
    <text evidence="1">The sequence shown here is derived from an EMBL/GenBank/DDBJ whole genome shotgun (WGS) entry which is preliminary data.</text>
</comment>
<proteinExistence type="predicted"/>
<sequence>MEKGVSIYEEAGQFHVQRRIIRNLWQRFQQRGVTTDLPQSGRPRITTCLEEYTIAASAQSFPHSTINCRKLLRTKEYQS</sequence>
<accession>A0AAV3Y034</accession>
<organism evidence="1 2">
    <name type="scientific">Plakobranchus ocellatus</name>
    <dbReference type="NCBI Taxonomy" id="259542"/>
    <lineage>
        <taxon>Eukaryota</taxon>
        <taxon>Metazoa</taxon>
        <taxon>Spiralia</taxon>
        <taxon>Lophotrochozoa</taxon>
        <taxon>Mollusca</taxon>
        <taxon>Gastropoda</taxon>
        <taxon>Heterobranchia</taxon>
        <taxon>Euthyneura</taxon>
        <taxon>Panpulmonata</taxon>
        <taxon>Sacoglossa</taxon>
        <taxon>Placobranchoidea</taxon>
        <taxon>Plakobranchidae</taxon>
        <taxon>Plakobranchus</taxon>
    </lineage>
</organism>
<reference evidence="1 2" key="1">
    <citation type="journal article" date="2021" name="Elife">
        <title>Chloroplast acquisition without the gene transfer in kleptoplastic sea slugs, Plakobranchus ocellatus.</title>
        <authorList>
            <person name="Maeda T."/>
            <person name="Takahashi S."/>
            <person name="Yoshida T."/>
            <person name="Shimamura S."/>
            <person name="Takaki Y."/>
            <person name="Nagai Y."/>
            <person name="Toyoda A."/>
            <person name="Suzuki Y."/>
            <person name="Arimoto A."/>
            <person name="Ishii H."/>
            <person name="Satoh N."/>
            <person name="Nishiyama T."/>
            <person name="Hasebe M."/>
            <person name="Maruyama T."/>
            <person name="Minagawa J."/>
            <person name="Obokata J."/>
            <person name="Shigenobu S."/>
        </authorList>
    </citation>
    <scope>NUCLEOTIDE SEQUENCE [LARGE SCALE GENOMIC DNA]</scope>
</reference>
<evidence type="ECO:0000313" key="1">
    <source>
        <dbReference type="EMBL" id="GFN75822.1"/>
    </source>
</evidence>
<dbReference type="EMBL" id="BLXT01000300">
    <property type="protein sequence ID" value="GFN75822.1"/>
    <property type="molecule type" value="Genomic_DNA"/>
</dbReference>
<dbReference type="Proteomes" id="UP000735302">
    <property type="component" value="Unassembled WGS sequence"/>
</dbReference>
<evidence type="ECO:0000313" key="2">
    <source>
        <dbReference type="Proteomes" id="UP000735302"/>
    </source>
</evidence>
<gene>
    <name evidence="1" type="ORF">PoB_000232800</name>
</gene>
<protein>
    <submittedName>
        <fullName evidence="1">Transposable element tcb2 transposase</fullName>
    </submittedName>
</protein>
<dbReference type="AlphaFoldDB" id="A0AAV3Y034"/>
<name>A0AAV3Y034_9GAST</name>